<evidence type="ECO:0000313" key="3">
    <source>
        <dbReference type="EMBL" id="CAF0981799.1"/>
    </source>
</evidence>
<comment type="caution">
    <text evidence="3">The sequence shown here is derived from an EMBL/GenBank/DDBJ whole genome shotgun (WGS) entry which is preliminary data.</text>
</comment>
<dbReference type="SUPFAM" id="SSF56112">
    <property type="entry name" value="Protein kinase-like (PK-like)"/>
    <property type="match status" value="1"/>
</dbReference>
<feature type="compositionally biased region" description="Basic and acidic residues" evidence="1">
    <location>
        <begin position="84"/>
        <end position="95"/>
    </location>
</feature>
<dbReference type="Pfam" id="PF07714">
    <property type="entry name" value="PK_Tyr_Ser-Thr"/>
    <property type="match status" value="1"/>
</dbReference>
<dbReference type="PANTHER" id="PTHR44329:SF304">
    <property type="entry name" value="MITOGEN-ACTIVATED PROTEIN KINASE KINASE KINASE 13-LIKE ISOFORM X1"/>
    <property type="match status" value="1"/>
</dbReference>
<dbReference type="PROSITE" id="PS50011">
    <property type="entry name" value="PROTEIN_KINASE_DOM"/>
    <property type="match status" value="1"/>
</dbReference>
<dbReference type="AlphaFoldDB" id="A0A814FH68"/>
<accession>A0A814FH68</accession>
<evidence type="ECO:0000256" key="1">
    <source>
        <dbReference type="SAM" id="MobiDB-lite"/>
    </source>
</evidence>
<dbReference type="Proteomes" id="UP000663879">
    <property type="component" value="Unassembled WGS sequence"/>
</dbReference>
<dbReference type="OrthoDB" id="339325at2759"/>
<dbReference type="InterPro" id="IPR011009">
    <property type="entry name" value="Kinase-like_dom_sf"/>
</dbReference>
<dbReference type="PRINTS" id="PR00109">
    <property type="entry name" value="TYRKINASE"/>
</dbReference>
<dbReference type="Gene3D" id="3.30.200.20">
    <property type="entry name" value="Phosphorylase Kinase, domain 1"/>
    <property type="match status" value="1"/>
</dbReference>
<gene>
    <name evidence="3" type="ORF">OXX778_LOCUS15461</name>
</gene>
<dbReference type="Gene3D" id="1.10.510.10">
    <property type="entry name" value="Transferase(Phosphotransferase) domain 1"/>
    <property type="match status" value="1"/>
</dbReference>
<dbReference type="PANTHER" id="PTHR44329">
    <property type="entry name" value="SERINE/THREONINE-PROTEIN KINASE TNNI3K-RELATED"/>
    <property type="match status" value="1"/>
</dbReference>
<dbReference type="GO" id="GO:0005737">
    <property type="term" value="C:cytoplasm"/>
    <property type="evidence" value="ECO:0007669"/>
    <property type="project" value="TreeGrafter"/>
</dbReference>
<proteinExistence type="predicted"/>
<reference evidence="3" key="1">
    <citation type="submission" date="2021-02" db="EMBL/GenBank/DDBJ databases">
        <authorList>
            <person name="Nowell W R."/>
        </authorList>
    </citation>
    <scope>NUCLEOTIDE SEQUENCE</scope>
    <source>
        <strain evidence="3">Ploen Becks lab</strain>
    </source>
</reference>
<dbReference type="InterPro" id="IPR001245">
    <property type="entry name" value="Ser-Thr/Tyr_kinase_cat_dom"/>
</dbReference>
<sequence>MTLKKSFSDSNLACDTSVDFETKISRFKLGNSSMRVKGEVNFNINFLNSTDRRYNFKDAKLEIINIDSDGIDNEVPPPYSSISEHSEEPSKLKKCSSDTDLKSIKLSDVKFKVEKKHTKSQVEIPRKNSKKYANQNLSTRTIFEGLFGCIRPIASLWSTKSSKNVNRGDYNIPFEELKDLVFLGSGAQGCVFKAMLNKEEVAVKKVKSKEEADTRHLRKLNHVNLVKFKAVSINSDKFFCIIMEYCPNGQLFTYLKSQNLLQPSVMVDMAKQIANGMNYLHNNKIIHRDLKSPNILLSDNNVLKISDFGACKNMSDTVISMSFKGTIAWTAPEIFRGELCSEKVDVYSFGVVLWELLTCETPYKNIDPSSIMYAVASNRLRLPIPNSAPDGIKLLLAQCFMQAKNRPGFNHIIKHLDILSKSDELIQFDQEFAEKKIKWKEELQSHPMFMSTKKLKLYEADEVNCNCRYRQMEEDFKRKRDEELRNLYEITEFYDKKIENLKNMHFELTNVMLELQEREKNLIKKEKQANIRPKKPIVESLMRKQFSNDKKLIHQIEHEKPQTLPEAAAETITQKINVQILNQAPVLNQEIPQIKLHSPKKTFHYYQIKIDFNRKMNYLNYKRKSRNFKINSNFKLSLIRKQNVKSNQFPRPQEIKDFLNRPSKTPLNNVIHTIFKNDKNFEELYRLRSN</sequence>
<dbReference type="InterPro" id="IPR051681">
    <property type="entry name" value="Ser/Thr_Kinases-Pseudokinases"/>
</dbReference>
<dbReference type="InterPro" id="IPR000719">
    <property type="entry name" value="Prot_kinase_dom"/>
</dbReference>
<protein>
    <recommendedName>
        <fullName evidence="2">Protein kinase domain-containing protein</fullName>
    </recommendedName>
</protein>
<organism evidence="3 4">
    <name type="scientific">Brachionus calyciflorus</name>
    <dbReference type="NCBI Taxonomy" id="104777"/>
    <lineage>
        <taxon>Eukaryota</taxon>
        <taxon>Metazoa</taxon>
        <taxon>Spiralia</taxon>
        <taxon>Gnathifera</taxon>
        <taxon>Rotifera</taxon>
        <taxon>Eurotatoria</taxon>
        <taxon>Monogononta</taxon>
        <taxon>Pseudotrocha</taxon>
        <taxon>Ploima</taxon>
        <taxon>Brachionidae</taxon>
        <taxon>Brachionus</taxon>
    </lineage>
</organism>
<dbReference type="GO" id="GO:0004674">
    <property type="term" value="F:protein serine/threonine kinase activity"/>
    <property type="evidence" value="ECO:0007669"/>
    <property type="project" value="TreeGrafter"/>
</dbReference>
<evidence type="ECO:0000313" key="4">
    <source>
        <dbReference type="Proteomes" id="UP000663879"/>
    </source>
</evidence>
<dbReference type="EMBL" id="CAJNOC010003422">
    <property type="protein sequence ID" value="CAF0981799.1"/>
    <property type="molecule type" value="Genomic_DNA"/>
</dbReference>
<dbReference type="InterPro" id="IPR008271">
    <property type="entry name" value="Ser/Thr_kinase_AS"/>
</dbReference>
<evidence type="ECO:0000259" key="2">
    <source>
        <dbReference type="PROSITE" id="PS50011"/>
    </source>
</evidence>
<feature type="domain" description="Protein kinase" evidence="2">
    <location>
        <begin position="177"/>
        <end position="418"/>
    </location>
</feature>
<feature type="region of interest" description="Disordered" evidence="1">
    <location>
        <begin position="72"/>
        <end position="95"/>
    </location>
</feature>
<keyword evidence="4" id="KW-1185">Reference proteome</keyword>
<dbReference type="PROSITE" id="PS00108">
    <property type="entry name" value="PROTEIN_KINASE_ST"/>
    <property type="match status" value="1"/>
</dbReference>
<dbReference type="GO" id="GO:0005524">
    <property type="term" value="F:ATP binding"/>
    <property type="evidence" value="ECO:0007669"/>
    <property type="project" value="InterPro"/>
</dbReference>
<name>A0A814FH68_9BILA</name>
<dbReference type="SMART" id="SM00220">
    <property type="entry name" value="S_TKc"/>
    <property type="match status" value="1"/>
</dbReference>